<proteinExistence type="predicted"/>
<accession>A0A9D1U329</accession>
<dbReference type="InterPro" id="IPR036986">
    <property type="entry name" value="S4_RNA-bd_sf"/>
</dbReference>
<protein>
    <submittedName>
        <fullName evidence="2">S4 domain-containing protein YaaA</fullName>
    </submittedName>
</protein>
<dbReference type="SUPFAM" id="SSF55174">
    <property type="entry name" value="Alpha-L RNA-binding motif"/>
    <property type="match status" value="1"/>
</dbReference>
<dbReference type="GO" id="GO:0003723">
    <property type="term" value="F:RNA binding"/>
    <property type="evidence" value="ECO:0007669"/>
    <property type="project" value="UniProtKB-KW"/>
</dbReference>
<dbReference type="Gene3D" id="3.10.290.10">
    <property type="entry name" value="RNA-binding S4 domain"/>
    <property type="match status" value="1"/>
</dbReference>
<dbReference type="CDD" id="cd00165">
    <property type="entry name" value="S4"/>
    <property type="match status" value="1"/>
</dbReference>
<dbReference type="EMBL" id="DXGK01000018">
    <property type="protein sequence ID" value="HIW69897.1"/>
    <property type="molecule type" value="Genomic_DNA"/>
</dbReference>
<evidence type="ECO:0000256" key="1">
    <source>
        <dbReference type="PROSITE-ProRule" id="PRU00182"/>
    </source>
</evidence>
<gene>
    <name evidence="2" type="primary">yaaA</name>
    <name evidence="2" type="ORF">H9876_00735</name>
</gene>
<dbReference type="AlphaFoldDB" id="A0A9D1U329"/>
<name>A0A9D1U329_9LACO</name>
<reference evidence="2" key="1">
    <citation type="journal article" date="2021" name="PeerJ">
        <title>Extensive microbial diversity within the chicken gut microbiome revealed by metagenomics and culture.</title>
        <authorList>
            <person name="Gilroy R."/>
            <person name="Ravi A."/>
            <person name="Getino M."/>
            <person name="Pursley I."/>
            <person name="Horton D.L."/>
            <person name="Alikhan N.F."/>
            <person name="Baker D."/>
            <person name="Gharbi K."/>
            <person name="Hall N."/>
            <person name="Watson M."/>
            <person name="Adriaenssens E.M."/>
            <person name="Foster-Nyarko E."/>
            <person name="Jarju S."/>
            <person name="Secka A."/>
            <person name="Antonio M."/>
            <person name="Oren A."/>
            <person name="Chaudhuri R.R."/>
            <person name="La Ragione R."/>
            <person name="Hildebrand F."/>
            <person name="Pallen M.J."/>
        </authorList>
    </citation>
    <scope>NUCLEOTIDE SEQUENCE</scope>
    <source>
        <strain evidence="2">ChiHejej3B27-2180</strain>
    </source>
</reference>
<dbReference type="NCBIfam" id="TIGR02988">
    <property type="entry name" value="YaaA_near_RecF"/>
    <property type="match status" value="1"/>
</dbReference>
<dbReference type="InterPro" id="IPR014330">
    <property type="entry name" value="RNA-bd_S4-rel_YaaA"/>
</dbReference>
<keyword evidence="1" id="KW-0694">RNA-binding</keyword>
<reference evidence="2" key="2">
    <citation type="submission" date="2021-04" db="EMBL/GenBank/DDBJ databases">
        <authorList>
            <person name="Gilroy R."/>
        </authorList>
    </citation>
    <scope>NUCLEOTIDE SEQUENCE</scope>
    <source>
        <strain evidence="2">ChiHejej3B27-2180</strain>
    </source>
</reference>
<dbReference type="Pfam" id="PF13275">
    <property type="entry name" value="S4_2"/>
    <property type="match status" value="1"/>
</dbReference>
<sequence>MEKEIKIRGDYITLGQLLKEEGLIQTGGAAKYFLRENEVQVNGQVETRRGKKLRSGDEVIVPNHGKLTIK</sequence>
<evidence type="ECO:0000313" key="2">
    <source>
        <dbReference type="EMBL" id="HIW69897.1"/>
    </source>
</evidence>
<dbReference type="Proteomes" id="UP000886878">
    <property type="component" value="Unassembled WGS sequence"/>
</dbReference>
<comment type="caution">
    <text evidence="2">The sequence shown here is derived from an EMBL/GenBank/DDBJ whole genome shotgun (WGS) entry which is preliminary data.</text>
</comment>
<dbReference type="PROSITE" id="PS50889">
    <property type="entry name" value="S4"/>
    <property type="match status" value="1"/>
</dbReference>
<evidence type="ECO:0000313" key="3">
    <source>
        <dbReference type="Proteomes" id="UP000886878"/>
    </source>
</evidence>
<organism evidence="2 3">
    <name type="scientific">Candidatus Limosilactobacillus merdipullorum</name>
    <dbReference type="NCBI Taxonomy" id="2838653"/>
    <lineage>
        <taxon>Bacteria</taxon>
        <taxon>Bacillati</taxon>
        <taxon>Bacillota</taxon>
        <taxon>Bacilli</taxon>
        <taxon>Lactobacillales</taxon>
        <taxon>Lactobacillaceae</taxon>
        <taxon>Limosilactobacillus</taxon>
    </lineage>
</organism>